<evidence type="ECO:0000256" key="10">
    <source>
        <dbReference type="ARBA" id="ARBA00034923"/>
    </source>
</evidence>
<comment type="catalytic activity">
    <reaction evidence="11">
        <text>ATP + H2O = ADP + phosphate + H(+)</text>
        <dbReference type="Rhea" id="RHEA:13065"/>
        <dbReference type="ChEBI" id="CHEBI:15377"/>
        <dbReference type="ChEBI" id="CHEBI:15378"/>
        <dbReference type="ChEBI" id="CHEBI:30616"/>
        <dbReference type="ChEBI" id="CHEBI:43474"/>
        <dbReference type="ChEBI" id="CHEBI:456216"/>
        <dbReference type="EC" id="5.6.2.4"/>
    </reaction>
</comment>
<sequence length="742" mass="85847">MKRFPLQDLNEIQQQVVQNVEGPMLVLAGAGSGKTRTLTYRIAYLIKEKKVLPSQILALTFTNKAAKEMKERIGALLFEEVVPLWIGTFHSICARILRFEAEHIGYTSNFTIYDVDDQVRALKKVMSTLGISQQQFPPKLIQSRISRVKNQFIYPDDLNDHFGDELDKLLPEIYRVYQRHLQQNNALDFDDLLIKPIELFDKHPEIHNKYADKFKYILVDEYQDTNRAQYEFVSRLVKNHQNLYVVGDEDQSIYGWRGADINNILNFNRDFPNAQVVKLEKNYRSDKNILDAANAVVGNNQMRIGKNLWTSREDGEKIHVYEAENEVDEAKHIVEVIHDEMYTKKRSFKDIAILYRTNAQSRVVEDILRRSAISYTIVGSVKFYDRKEIKDLIAYLKLVVNPKDSVSLKRIINFPLRGIGETTVSKIEKFAEMENIPLFDALGRVDEISNISQAMKNRVTEFYQLIRKFIELSSKLSAVELVSTLASESGLIHYYQTEYDPYESEKRMNNINELFNGIEQFTEEREKEGRDAGLAAFLEEVSLMTDVDTWNSDANAVTLMTLHAAKGLEFPVVYIIGLEMGLIPLTRNEAPTDMELEEERRLFYVGMTRAQKTLYLSYARSRRRHGAHREVEPSPFIHEIPGRLMEITRGNGSYSTTSRRKRSSARRKKIDEYFQRSYYQEDGDDQYRIGQPVYHSTFGKGKIVALEGRGDNMKISVQFEGEAEVKKLVKRYANLSPIEASQ</sequence>
<evidence type="ECO:0000256" key="12">
    <source>
        <dbReference type="PROSITE-ProRule" id="PRU00560"/>
    </source>
</evidence>
<comment type="similarity">
    <text evidence="1">Belongs to the helicase family. UvrD subfamily.</text>
</comment>
<evidence type="ECO:0000259" key="14">
    <source>
        <dbReference type="PROSITE" id="PS51217"/>
    </source>
</evidence>
<dbReference type="PROSITE" id="PS51217">
    <property type="entry name" value="UVRD_HELICASE_CTER"/>
    <property type="match status" value="1"/>
</dbReference>
<dbReference type="GO" id="GO:0005829">
    <property type="term" value="C:cytosol"/>
    <property type="evidence" value="ECO:0007669"/>
    <property type="project" value="TreeGrafter"/>
</dbReference>
<accession>A0A7V5PNJ8</accession>
<dbReference type="InterPro" id="IPR027417">
    <property type="entry name" value="P-loop_NTPase"/>
</dbReference>
<evidence type="ECO:0000256" key="11">
    <source>
        <dbReference type="ARBA" id="ARBA00048988"/>
    </source>
</evidence>
<feature type="domain" description="UvrD-like helicase C-terminal" evidence="14">
    <location>
        <begin position="287"/>
        <end position="567"/>
    </location>
</feature>
<dbReference type="InterPro" id="IPR000212">
    <property type="entry name" value="DNA_helicase_UvrD/REP"/>
</dbReference>
<dbReference type="CDD" id="cd17932">
    <property type="entry name" value="DEXQc_UvrD"/>
    <property type="match status" value="1"/>
</dbReference>
<dbReference type="AlphaFoldDB" id="A0A7V5PNJ8"/>
<evidence type="ECO:0000256" key="7">
    <source>
        <dbReference type="ARBA" id="ARBA00023235"/>
    </source>
</evidence>
<evidence type="ECO:0000256" key="9">
    <source>
        <dbReference type="ARBA" id="ARBA00034808"/>
    </source>
</evidence>
<protein>
    <recommendedName>
        <fullName evidence="9">DNA 3'-5' helicase</fullName>
        <ecNumber evidence="9">5.6.2.4</ecNumber>
    </recommendedName>
    <alternativeName>
        <fullName evidence="10">DNA 3'-5' helicase II</fullName>
    </alternativeName>
</protein>
<reference evidence="15" key="1">
    <citation type="journal article" date="2020" name="mSystems">
        <title>Genome- and Community-Level Interaction Insights into Carbon Utilization and Element Cycling Functions of Hydrothermarchaeota in Hydrothermal Sediment.</title>
        <authorList>
            <person name="Zhou Z."/>
            <person name="Liu Y."/>
            <person name="Xu W."/>
            <person name="Pan J."/>
            <person name="Luo Z.H."/>
            <person name="Li M."/>
        </authorList>
    </citation>
    <scope>NUCLEOTIDE SEQUENCE [LARGE SCALE GENOMIC DNA]</scope>
    <source>
        <strain evidence="15">HyVt-527</strain>
    </source>
</reference>
<feature type="binding site" evidence="12">
    <location>
        <begin position="28"/>
        <end position="35"/>
    </location>
    <ligand>
        <name>ATP</name>
        <dbReference type="ChEBI" id="CHEBI:30616"/>
    </ligand>
</feature>
<dbReference type="PANTHER" id="PTHR11070">
    <property type="entry name" value="UVRD / RECB / PCRA DNA HELICASE FAMILY MEMBER"/>
    <property type="match status" value="1"/>
</dbReference>
<dbReference type="InterPro" id="IPR014016">
    <property type="entry name" value="UvrD-like_ATP-bd"/>
</dbReference>
<dbReference type="Gene3D" id="1.10.486.10">
    <property type="entry name" value="PCRA, domain 4"/>
    <property type="match status" value="1"/>
</dbReference>
<dbReference type="Pfam" id="PF00580">
    <property type="entry name" value="UvrD-helicase"/>
    <property type="match status" value="1"/>
</dbReference>
<evidence type="ECO:0000256" key="4">
    <source>
        <dbReference type="ARBA" id="ARBA00022806"/>
    </source>
</evidence>
<dbReference type="GO" id="GO:0009314">
    <property type="term" value="P:response to radiation"/>
    <property type="evidence" value="ECO:0007669"/>
    <property type="project" value="UniProtKB-ARBA"/>
</dbReference>
<keyword evidence="6" id="KW-0238">DNA-binding</keyword>
<dbReference type="CDD" id="cd18807">
    <property type="entry name" value="SF1_C_UvrD"/>
    <property type="match status" value="1"/>
</dbReference>
<evidence type="ECO:0000256" key="2">
    <source>
        <dbReference type="ARBA" id="ARBA00022741"/>
    </source>
</evidence>
<dbReference type="Proteomes" id="UP000886124">
    <property type="component" value="Unassembled WGS sequence"/>
</dbReference>
<keyword evidence="7" id="KW-0413">Isomerase</keyword>
<dbReference type="GO" id="GO:0016787">
    <property type="term" value="F:hydrolase activity"/>
    <property type="evidence" value="ECO:0007669"/>
    <property type="project" value="UniProtKB-UniRule"/>
</dbReference>
<evidence type="ECO:0000313" key="15">
    <source>
        <dbReference type="EMBL" id="HHJ52313.1"/>
    </source>
</evidence>
<keyword evidence="2 12" id="KW-0547">Nucleotide-binding</keyword>
<keyword evidence="5 12" id="KW-0067">ATP-binding</keyword>
<proteinExistence type="inferred from homology"/>
<dbReference type="GO" id="GO:0003677">
    <property type="term" value="F:DNA binding"/>
    <property type="evidence" value="ECO:0007669"/>
    <property type="project" value="UniProtKB-KW"/>
</dbReference>
<dbReference type="SUPFAM" id="SSF52540">
    <property type="entry name" value="P-loop containing nucleoside triphosphate hydrolases"/>
    <property type="match status" value="1"/>
</dbReference>
<feature type="domain" description="UvrD-like helicase ATP-binding" evidence="13">
    <location>
        <begin position="7"/>
        <end position="286"/>
    </location>
</feature>
<comment type="catalytic activity">
    <reaction evidence="8">
        <text>Couples ATP hydrolysis with the unwinding of duplex DNA by translocating in the 3'-5' direction.</text>
        <dbReference type="EC" id="5.6.2.4"/>
    </reaction>
</comment>
<dbReference type="PANTHER" id="PTHR11070:SF2">
    <property type="entry name" value="ATP-DEPENDENT DNA HELICASE SRS2"/>
    <property type="match status" value="1"/>
</dbReference>
<evidence type="ECO:0000256" key="1">
    <source>
        <dbReference type="ARBA" id="ARBA00009922"/>
    </source>
</evidence>
<name>A0A7V5PNJ8_CALAY</name>
<evidence type="ECO:0000259" key="13">
    <source>
        <dbReference type="PROSITE" id="PS51198"/>
    </source>
</evidence>
<comment type="caution">
    <text evidence="15">The sequence shown here is derived from an EMBL/GenBank/DDBJ whole genome shotgun (WGS) entry which is preliminary data.</text>
</comment>
<evidence type="ECO:0000256" key="6">
    <source>
        <dbReference type="ARBA" id="ARBA00023125"/>
    </source>
</evidence>
<evidence type="ECO:0000256" key="8">
    <source>
        <dbReference type="ARBA" id="ARBA00034617"/>
    </source>
</evidence>
<dbReference type="Pfam" id="PF13361">
    <property type="entry name" value="UvrD_C"/>
    <property type="match status" value="1"/>
</dbReference>
<dbReference type="GO" id="GO:0005524">
    <property type="term" value="F:ATP binding"/>
    <property type="evidence" value="ECO:0007669"/>
    <property type="project" value="UniProtKB-UniRule"/>
</dbReference>
<keyword evidence="4 12" id="KW-0347">Helicase</keyword>
<dbReference type="Gene3D" id="1.10.10.160">
    <property type="match status" value="1"/>
</dbReference>
<keyword evidence="3 12" id="KW-0378">Hydrolase</keyword>
<dbReference type="FunFam" id="1.10.10.160:FF:000001">
    <property type="entry name" value="ATP-dependent DNA helicase"/>
    <property type="match status" value="1"/>
</dbReference>
<dbReference type="PROSITE" id="PS51198">
    <property type="entry name" value="UVRD_HELICASE_ATP_BIND"/>
    <property type="match status" value="1"/>
</dbReference>
<dbReference type="FunFam" id="1.10.486.10:FF:000003">
    <property type="entry name" value="ATP-dependent DNA helicase"/>
    <property type="match status" value="1"/>
</dbReference>
<dbReference type="InterPro" id="IPR013986">
    <property type="entry name" value="DExx_box_DNA_helicase_dom_sf"/>
</dbReference>
<organism evidence="15">
    <name type="scientific">Caldithrix abyssi</name>
    <dbReference type="NCBI Taxonomy" id="187145"/>
    <lineage>
        <taxon>Bacteria</taxon>
        <taxon>Pseudomonadati</taxon>
        <taxon>Calditrichota</taxon>
        <taxon>Calditrichia</taxon>
        <taxon>Calditrichales</taxon>
        <taxon>Calditrichaceae</taxon>
        <taxon>Caldithrix</taxon>
    </lineage>
</organism>
<evidence type="ECO:0000256" key="3">
    <source>
        <dbReference type="ARBA" id="ARBA00022801"/>
    </source>
</evidence>
<dbReference type="GO" id="GO:0033202">
    <property type="term" value="C:DNA helicase complex"/>
    <property type="evidence" value="ECO:0007669"/>
    <property type="project" value="TreeGrafter"/>
</dbReference>
<gene>
    <name evidence="15" type="ORF">ENJ89_03890</name>
</gene>
<dbReference type="GO" id="GO:0043138">
    <property type="term" value="F:3'-5' DNA helicase activity"/>
    <property type="evidence" value="ECO:0007669"/>
    <property type="project" value="UniProtKB-EC"/>
</dbReference>
<dbReference type="GO" id="GO:0000725">
    <property type="term" value="P:recombinational repair"/>
    <property type="evidence" value="ECO:0007669"/>
    <property type="project" value="TreeGrafter"/>
</dbReference>
<dbReference type="Gene3D" id="3.40.50.300">
    <property type="entry name" value="P-loop containing nucleotide triphosphate hydrolases"/>
    <property type="match status" value="2"/>
</dbReference>
<dbReference type="InterPro" id="IPR014017">
    <property type="entry name" value="DNA_helicase_UvrD-like_C"/>
</dbReference>
<dbReference type="Pfam" id="PF21196">
    <property type="entry name" value="PcrA_UvrD_tudor"/>
    <property type="match status" value="1"/>
</dbReference>
<dbReference type="EMBL" id="DROD01000259">
    <property type="protein sequence ID" value="HHJ52313.1"/>
    <property type="molecule type" value="Genomic_DNA"/>
</dbReference>
<dbReference type="EC" id="5.6.2.4" evidence="9"/>
<evidence type="ECO:0000256" key="5">
    <source>
        <dbReference type="ARBA" id="ARBA00022840"/>
    </source>
</evidence>